<reference evidence="1" key="2">
    <citation type="submission" date="2020-09" db="EMBL/GenBank/DDBJ databases">
        <authorList>
            <person name="Sun Q."/>
            <person name="Kim S."/>
        </authorList>
    </citation>
    <scope>NUCLEOTIDE SEQUENCE</scope>
    <source>
        <strain evidence="1">KCTC 22169</strain>
    </source>
</reference>
<organism evidence="1 2">
    <name type="scientific">Saccharospirillum salsuginis</name>
    <dbReference type="NCBI Taxonomy" id="418750"/>
    <lineage>
        <taxon>Bacteria</taxon>
        <taxon>Pseudomonadati</taxon>
        <taxon>Pseudomonadota</taxon>
        <taxon>Gammaproteobacteria</taxon>
        <taxon>Oceanospirillales</taxon>
        <taxon>Saccharospirillaceae</taxon>
        <taxon>Saccharospirillum</taxon>
    </lineage>
</organism>
<accession>A0A918N7M0</accession>
<reference evidence="1" key="1">
    <citation type="journal article" date="2014" name="Int. J. Syst. Evol. Microbiol.">
        <title>Complete genome sequence of Corynebacterium casei LMG S-19264T (=DSM 44701T), isolated from a smear-ripened cheese.</title>
        <authorList>
            <consortium name="US DOE Joint Genome Institute (JGI-PGF)"/>
            <person name="Walter F."/>
            <person name="Albersmeier A."/>
            <person name="Kalinowski J."/>
            <person name="Ruckert C."/>
        </authorList>
    </citation>
    <scope>NUCLEOTIDE SEQUENCE</scope>
    <source>
        <strain evidence="1">KCTC 22169</strain>
    </source>
</reference>
<comment type="caution">
    <text evidence="1">The sequence shown here is derived from an EMBL/GenBank/DDBJ whole genome shotgun (WGS) entry which is preliminary data.</text>
</comment>
<dbReference type="Pfam" id="PF10719">
    <property type="entry name" value="ComFB"/>
    <property type="match status" value="1"/>
</dbReference>
<proteinExistence type="predicted"/>
<dbReference type="AlphaFoldDB" id="A0A918N7M0"/>
<dbReference type="RefSeq" id="WP_189607322.1">
    <property type="nucleotide sequence ID" value="NZ_BMXR01000002.1"/>
</dbReference>
<evidence type="ECO:0008006" key="3">
    <source>
        <dbReference type="Google" id="ProtNLM"/>
    </source>
</evidence>
<dbReference type="EMBL" id="BMXR01000002">
    <property type="protein sequence ID" value="GGX44599.1"/>
    <property type="molecule type" value="Genomic_DNA"/>
</dbReference>
<keyword evidence="2" id="KW-1185">Reference proteome</keyword>
<evidence type="ECO:0000313" key="2">
    <source>
        <dbReference type="Proteomes" id="UP000626148"/>
    </source>
</evidence>
<protein>
    <recommendedName>
        <fullName evidence="3">Late competence development protein ComFB</fullName>
    </recommendedName>
</protein>
<name>A0A918N7M0_9GAMM</name>
<evidence type="ECO:0000313" key="1">
    <source>
        <dbReference type="EMBL" id="GGX44599.1"/>
    </source>
</evidence>
<gene>
    <name evidence="1" type="ORF">GCM10007392_09240</name>
</gene>
<dbReference type="InterPro" id="IPR019657">
    <property type="entry name" value="ComFB"/>
</dbReference>
<sequence length="90" mass="10278">MTIDTQIANYYEKLVVDELTSRDEVAGKPEDELADIACVALNRLPARYYRFSVDMAFYLSVQEQHQMELAVRDAVTHALKFVQEHGRGGE</sequence>
<dbReference type="Proteomes" id="UP000626148">
    <property type="component" value="Unassembled WGS sequence"/>
</dbReference>